<reference evidence="5 6" key="1">
    <citation type="submission" date="2012-09" db="EMBL/GenBank/DDBJ databases">
        <title>The Genome Sequence of Actinobaculum massiliae ACS-171-V-COL2.</title>
        <authorList>
            <consortium name="The Broad Institute Genome Sequencing Platform"/>
            <person name="Earl A."/>
            <person name="Ward D."/>
            <person name="Feldgarden M."/>
            <person name="Gevers D."/>
            <person name="Saerens B."/>
            <person name="Vaneechoutte M."/>
            <person name="Walker B."/>
            <person name="Young S.K."/>
            <person name="Zeng Q."/>
            <person name="Gargeya S."/>
            <person name="Fitzgerald M."/>
            <person name="Haas B."/>
            <person name="Abouelleil A."/>
            <person name="Alvarado L."/>
            <person name="Arachchi H.M."/>
            <person name="Berlin A."/>
            <person name="Chapman S.B."/>
            <person name="Goldberg J."/>
            <person name="Griggs A."/>
            <person name="Gujja S."/>
            <person name="Hansen M."/>
            <person name="Howarth C."/>
            <person name="Imamovic A."/>
            <person name="Larimer J."/>
            <person name="McCowen C."/>
            <person name="Montmayeur A."/>
            <person name="Murphy C."/>
            <person name="Neiman D."/>
            <person name="Pearson M."/>
            <person name="Priest M."/>
            <person name="Roberts A."/>
            <person name="Saif S."/>
            <person name="Shea T."/>
            <person name="Sisk P."/>
            <person name="Sykes S."/>
            <person name="Wortman J."/>
            <person name="Nusbaum C."/>
            <person name="Birren B."/>
        </authorList>
    </citation>
    <scope>NUCLEOTIDE SEQUENCE [LARGE SCALE GENOMIC DNA]</scope>
    <source>
        <strain evidence="6">ACS-171-V-Col2</strain>
    </source>
</reference>
<evidence type="ECO:0000256" key="3">
    <source>
        <dbReference type="PROSITE-ProRule" id="PRU00464"/>
    </source>
</evidence>
<accession>K9EZ80</accession>
<feature type="domain" description="HIT" evidence="4">
    <location>
        <begin position="3"/>
        <end position="106"/>
    </location>
</feature>
<dbReference type="SUPFAM" id="SSF54197">
    <property type="entry name" value="HIT-like"/>
    <property type="match status" value="1"/>
</dbReference>
<comment type="caution">
    <text evidence="5">The sequence shown here is derived from an EMBL/GenBank/DDBJ whole genome shotgun (WGS) entry which is preliminary data.</text>
</comment>
<dbReference type="STRING" id="202789.GCA_001457435_00618"/>
<sequence>MTVYTKIIDGEIPGRFIWADESTVAIADIEPHAPGHTLVIPREPYEKFTDVPDDLAAHLFVVAKRIGQAQIEAFEPDRAMLVIAGLGVPHVHLHVIPSEDEKLISFDYAQKDVPGEELDVNAEKLRQALIAGGWGEFVPKDLHSLS</sequence>
<dbReference type="RefSeq" id="WP_007001692.1">
    <property type="nucleotide sequence ID" value="NZ_JH992956.1"/>
</dbReference>
<dbReference type="InterPro" id="IPR036265">
    <property type="entry name" value="HIT-like_sf"/>
</dbReference>
<dbReference type="PANTHER" id="PTHR46648:SF1">
    <property type="entry name" value="ADENOSINE 5'-MONOPHOSPHORAMIDASE HNT1"/>
    <property type="match status" value="1"/>
</dbReference>
<evidence type="ECO:0000256" key="1">
    <source>
        <dbReference type="PIRSR" id="PIRSR601310-1"/>
    </source>
</evidence>
<dbReference type="AlphaFoldDB" id="K9EZ80"/>
<gene>
    <name evidence="5" type="ORF">HMPREF9233_01487</name>
</gene>
<evidence type="ECO:0000256" key="2">
    <source>
        <dbReference type="PIRSR" id="PIRSR601310-3"/>
    </source>
</evidence>
<proteinExistence type="predicted"/>
<dbReference type="Pfam" id="PF01230">
    <property type="entry name" value="HIT"/>
    <property type="match status" value="1"/>
</dbReference>
<protein>
    <recommendedName>
        <fullName evidence="4">HIT domain-containing protein</fullName>
    </recommendedName>
</protein>
<name>K9EZ80_9ACTO</name>
<dbReference type="PATRIC" id="fig|883066.3.peg.1550"/>
<feature type="short sequence motif" description="Histidine triad motif" evidence="2 3">
    <location>
        <begin position="90"/>
        <end position="94"/>
    </location>
</feature>
<dbReference type="PRINTS" id="PR00332">
    <property type="entry name" value="HISTRIAD"/>
</dbReference>
<keyword evidence="6" id="KW-1185">Reference proteome</keyword>
<organism evidence="5 6">
    <name type="scientific">Actinobaculum massiliense ACS-171-V-Col2</name>
    <dbReference type="NCBI Taxonomy" id="883066"/>
    <lineage>
        <taxon>Bacteria</taxon>
        <taxon>Bacillati</taxon>
        <taxon>Actinomycetota</taxon>
        <taxon>Actinomycetes</taxon>
        <taxon>Actinomycetales</taxon>
        <taxon>Actinomycetaceae</taxon>
        <taxon>Actinobaculum</taxon>
    </lineage>
</organism>
<evidence type="ECO:0000313" key="6">
    <source>
        <dbReference type="Proteomes" id="UP000009888"/>
    </source>
</evidence>
<dbReference type="InterPro" id="IPR011146">
    <property type="entry name" value="HIT-like"/>
</dbReference>
<dbReference type="InterPro" id="IPR001310">
    <property type="entry name" value="Histidine_triad_HIT"/>
</dbReference>
<dbReference type="Gene3D" id="3.30.428.10">
    <property type="entry name" value="HIT-like"/>
    <property type="match status" value="1"/>
</dbReference>
<dbReference type="PANTHER" id="PTHR46648">
    <property type="entry name" value="HIT FAMILY PROTEIN 1"/>
    <property type="match status" value="1"/>
</dbReference>
<evidence type="ECO:0000313" key="5">
    <source>
        <dbReference type="EMBL" id="EKU94540.1"/>
    </source>
</evidence>
<dbReference type="Proteomes" id="UP000009888">
    <property type="component" value="Unassembled WGS sequence"/>
</dbReference>
<dbReference type="PROSITE" id="PS51084">
    <property type="entry name" value="HIT_2"/>
    <property type="match status" value="1"/>
</dbReference>
<evidence type="ECO:0000259" key="4">
    <source>
        <dbReference type="PROSITE" id="PS51084"/>
    </source>
</evidence>
<feature type="active site" description="Tele-AMP-histidine intermediate" evidence="1">
    <location>
        <position position="92"/>
    </location>
</feature>
<dbReference type="GO" id="GO:0003824">
    <property type="term" value="F:catalytic activity"/>
    <property type="evidence" value="ECO:0007669"/>
    <property type="project" value="InterPro"/>
</dbReference>
<dbReference type="GO" id="GO:0009117">
    <property type="term" value="P:nucleotide metabolic process"/>
    <property type="evidence" value="ECO:0007669"/>
    <property type="project" value="TreeGrafter"/>
</dbReference>
<dbReference type="HOGENOM" id="CLU_056776_3_1_11"/>
<dbReference type="EMBL" id="AGWL01000008">
    <property type="protein sequence ID" value="EKU94540.1"/>
    <property type="molecule type" value="Genomic_DNA"/>
</dbReference>
<dbReference type="eggNOG" id="COG0537">
    <property type="taxonomic scope" value="Bacteria"/>
</dbReference>